<organism evidence="2 3">
    <name type="scientific">Planococcus notacanthi</name>
    <dbReference type="NCBI Taxonomy" id="3035188"/>
    <lineage>
        <taxon>Bacteria</taxon>
        <taxon>Bacillati</taxon>
        <taxon>Bacillota</taxon>
        <taxon>Bacilli</taxon>
        <taxon>Bacillales</taxon>
        <taxon>Caryophanaceae</taxon>
        <taxon>Planococcus</taxon>
    </lineage>
</organism>
<dbReference type="RefSeq" id="WP_290214124.1">
    <property type="nucleotide sequence ID" value="NZ_JASDCQ010000001.1"/>
</dbReference>
<evidence type="ECO:0000256" key="1">
    <source>
        <dbReference type="SAM" id="Phobius"/>
    </source>
</evidence>
<feature type="transmembrane region" description="Helical" evidence="1">
    <location>
        <begin position="5"/>
        <end position="26"/>
    </location>
</feature>
<accession>A0ABT7ZGM0</accession>
<name>A0ABT7ZGM0_9BACL</name>
<keyword evidence="1" id="KW-1133">Transmembrane helix</keyword>
<gene>
    <name evidence="2" type="ORF">QMA01_00975</name>
</gene>
<reference evidence="2 3" key="1">
    <citation type="submission" date="2023-03" db="EMBL/GenBank/DDBJ databases">
        <authorList>
            <person name="Uniacke-Lowe S."/>
            <person name="Ross P."/>
            <person name="Hill C."/>
        </authorList>
    </citation>
    <scope>NUCLEOTIDE SEQUENCE [LARGE SCALE GENOMIC DNA]</scope>
    <source>
        <strain evidence="2 3">APC 4016</strain>
    </source>
</reference>
<keyword evidence="1" id="KW-0472">Membrane</keyword>
<keyword evidence="3" id="KW-1185">Reference proteome</keyword>
<keyword evidence="1" id="KW-0812">Transmembrane</keyword>
<comment type="caution">
    <text evidence="2">The sequence shown here is derived from an EMBL/GenBank/DDBJ whole genome shotgun (WGS) entry which is preliminary data.</text>
</comment>
<evidence type="ECO:0000313" key="3">
    <source>
        <dbReference type="Proteomes" id="UP001225873"/>
    </source>
</evidence>
<protein>
    <submittedName>
        <fullName evidence="2">Uncharacterized protein</fullName>
    </submittedName>
</protein>
<evidence type="ECO:0000313" key="2">
    <source>
        <dbReference type="EMBL" id="MDN3425847.1"/>
    </source>
</evidence>
<dbReference type="EMBL" id="JASDCQ010000001">
    <property type="protein sequence ID" value="MDN3425847.1"/>
    <property type="molecule type" value="Genomic_DNA"/>
</dbReference>
<sequence length="294" mass="33493">MFRKIIILMGVVFFMSLIVFTAVMFLKNEVEIHSENNVSVTIEKPTFITLSEPEVTESGTDLTQVYQMTLLGLNVGTYTLVDRSLNNGSSIIFEEIKNTGWVPYTVSMNVNNLEDADFKSWNPKSTTRLDETIYGPDPTSNPYGVFTNGSSEILIGNVYVSRRLQLGNGDWVQELRHEIAEFTVEEGKLSKNLWLPPQHSSQTWLMAAQEPLFETDEAEDEWIEFSLENRLSQLNWLTPEGPYVKLELTDDPRTELAYGNLPKRTADLTSLEWNETAPSLFFESMILNAEINQQ</sequence>
<proteinExistence type="predicted"/>
<dbReference type="Proteomes" id="UP001225873">
    <property type="component" value="Unassembled WGS sequence"/>
</dbReference>